<gene>
    <name evidence="2" type="ORF">ENK44_07965</name>
</gene>
<dbReference type="Pfam" id="PF08486">
    <property type="entry name" value="SpoIID"/>
    <property type="match status" value="1"/>
</dbReference>
<evidence type="ECO:0000313" key="2">
    <source>
        <dbReference type="EMBL" id="HGY55619.1"/>
    </source>
</evidence>
<comment type="caution">
    <text evidence="2">The sequence shown here is derived from an EMBL/GenBank/DDBJ whole genome shotgun (WGS) entry which is preliminary data.</text>
</comment>
<dbReference type="Proteomes" id="UP000885779">
    <property type="component" value="Unassembled WGS sequence"/>
</dbReference>
<reference evidence="2" key="1">
    <citation type="journal article" date="2020" name="mSystems">
        <title>Genome- and Community-Level Interaction Insights into Carbon Utilization and Element Cycling Functions of Hydrothermarchaeota in Hydrothermal Sediment.</title>
        <authorList>
            <person name="Zhou Z."/>
            <person name="Liu Y."/>
            <person name="Xu W."/>
            <person name="Pan J."/>
            <person name="Luo Z.H."/>
            <person name="Li M."/>
        </authorList>
    </citation>
    <scope>NUCLEOTIDE SEQUENCE [LARGE SCALE GENOMIC DNA]</scope>
    <source>
        <strain evidence="2">HyVt-577</strain>
    </source>
</reference>
<organism evidence="2">
    <name type="scientific">Caldithrix abyssi</name>
    <dbReference type="NCBI Taxonomy" id="187145"/>
    <lineage>
        <taxon>Bacteria</taxon>
        <taxon>Pseudomonadati</taxon>
        <taxon>Calditrichota</taxon>
        <taxon>Calditrichia</taxon>
        <taxon>Calditrichales</taxon>
        <taxon>Calditrichaceae</taxon>
        <taxon>Caldithrix</taxon>
    </lineage>
</organism>
<accession>A0A7V4U0D4</accession>
<evidence type="ECO:0000259" key="1">
    <source>
        <dbReference type="Pfam" id="PF08486"/>
    </source>
</evidence>
<sequence>MSKKIEFPTYNKLPSIRIRLFNNRKHVDIRIPEDKFFIKDLNDRVLFEGVKNDKFWRIKVKEAEPAQYQYFLILNEAYSKTSVQNNIEKLREQGHSVSQLEVGGDIYLNELKVNENEKHLVLAGPFKSERDARHHSNNYSYLNHCRIHRRQIKPAEAVVEIYDPSCENFLEVRDGVKIIPKEEGAYFELHNFEIKHQTIIKPQKENLFYSGSLIIKADEDHTLIGINEINLEDYITGVLHSEMDSNISLPYAKSLAIAIRSQVLARFGQYHTEEEYDFCSEGHCLRYYGKKDNDPIIKQALKETKGLVLKQEEKVCNAYFSYSCGGHTENGADIWFMDEDGFSCGKYDGEKPPQYTLDLTDEEMVRQWILDRPDVYCNQEAGNHAQLTRVGSDAFRWEVFYTRQELEEILYDKTGEKPGIIYEIIPIKRGVSGRIKELEILGSLKNVRIRGELNIRSALSETFLNSSCFFVKAEKDEDGVPLNFLFVGAGKGHGVGLCKTGAAKMAQLNKSAEDILVHYFERSTIKEIY</sequence>
<dbReference type="InterPro" id="IPR013693">
    <property type="entry name" value="SpoIID/LytB_N"/>
</dbReference>
<name>A0A7V4U0D4_CALAY</name>
<feature type="domain" description="Sporulation stage II protein D amidase enhancer LytB N-terminal" evidence="1">
    <location>
        <begin position="220"/>
        <end position="309"/>
    </location>
</feature>
<dbReference type="EMBL" id="DRQG01000074">
    <property type="protein sequence ID" value="HGY55619.1"/>
    <property type="molecule type" value="Genomic_DNA"/>
</dbReference>
<protein>
    <recommendedName>
        <fullName evidence="1">Sporulation stage II protein D amidase enhancer LytB N-terminal domain-containing protein</fullName>
    </recommendedName>
</protein>
<proteinExistence type="predicted"/>
<dbReference type="AlphaFoldDB" id="A0A7V4U0D4"/>